<proteinExistence type="predicted"/>
<dbReference type="OrthoDB" id="7061905at2"/>
<name>A0A3N5Y706_9ALTE</name>
<dbReference type="AlphaFoldDB" id="A0A3N5Y706"/>
<evidence type="ECO:0000256" key="1">
    <source>
        <dbReference type="SAM" id="Phobius"/>
    </source>
</evidence>
<keyword evidence="1" id="KW-0472">Membrane</keyword>
<keyword evidence="1" id="KW-0812">Transmembrane</keyword>
<protein>
    <submittedName>
        <fullName evidence="2">DUF2982 domain-containing protein</fullName>
    </submittedName>
</protein>
<comment type="caution">
    <text evidence="2">The sequence shown here is derived from an EMBL/GenBank/DDBJ whole genome shotgun (WGS) entry which is preliminary data.</text>
</comment>
<sequence length="232" mass="26237">MSGFDSQVIKVRANAKKNGITTLFVGVGIMLLSVVWLSLMPDYLTLPGFFLTSAAIVTLLIGWFKLREPEHSILITPEQIQYTHRLGKWQLAWSNIQRVGQPRVVHGIEHKDLEMIGLKINDYYDFISTISPRLATHLLMEQRPLLLQSMDKSCTTGMCSGNGFLEDTRFKLPSGKVLTGVQAMLANRMNQLRQGLGFDIYVSGTELDREPHQFVTLLKECQQSQAVLKRED</sequence>
<organism evidence="2 3">
    <name type="scientific">Alteromonas sediminis</name>
    <dbReference type="NCBI Taxonomy" id="2259342"/>
    <lineage>
        <taxon>Bacteria</taxon>
        <taxon>Pseudomonadati</taxon>
        <taxon>Pseudomonadota</taxon>
        <taxon>Gammaproteobacteria</taxon>
        <taxon>Alteromonadales</taxon>
        <taxon>Alteromonadaceae</taxon>
        <taxon>Alteromonas/Salinimonas group</taxon>
        <taxon>Alteromonas</taxon>
    </lineage>
</organism>
<dbReference type="Proteomes" id="UP000275281">
    <property type="component" value="Unassembled WGS sequence"/>
</dbReference>
<evidence type="ECO:0000313" key="2">
    <source>
        <dbReference type="EMBL" id="RPJ66389.1"/>
    </source>
</evidence>
<gene>
    <name evidence="2" type="ORF">DRW07_09855</name>
</gene>
<keyword evidence="1" id="KW-1133">Transmembrane helix</keyword>
<dbReference type="Pfam" id="PF11201">
    <property type="entry name" value="DUF2982"/>
    <property type="match status" value="1"/>
</dbReference>
<keyword evidence="3" id="KW-1185">Reference proteome</keyword>
<accession>A0A3N5Y706</accession>
<evidence type="ECO:0000313" key="3">
    <source>
        <dbReference type="Proteomes" id="UP000275281"/>
    </source>
</evidence>
<dbReference type="InterPro" id="IPR021367">
    <property type="entry name" value="DUF2982"/>
</dbReference>
<dbReference type="RefSeq" id="WP_124027747.1">
    <property type="nucleotide sequence ID" value="NZ_JBHRSN010000006.1"/>
</dbReference>
<dbReference type="EMBL" id="RPOK01000003">
    <property type="protein sequence ID" value="RPJ66389.1"/>
    <property type="molecule type" value="Genomic_DNA"/>
</dbReference>
<feature type="transmembrane region" description="Helical" evidence="1">
    <location>
        <begin position="45"/>
        <end position="64"/>
    </location>
</feature>
<reference evidence="2 3" key="1">
    <citation type="submission" date="2018-11" db="EMBL/GenBank/DDBJ databases">
        <authorList>
            <person name="Ye M.-Q."/>
            <person name="Du Z.-J."/>
        </authorList>
    </citation>
    <scope>NUCLEOTIDE SEQUENCE [LARGE SCALE GENOMIC DNA]</scope>
    <source>
        <strain evidence="2 3">U0105</strain>
    </source>
</reference>
<feature type="transmembrane region" description="Helical" evidence="1">
    <location>
        <begin position="20"/>
        <end position="39"/>
    </location>
</feature>